<dbReference type="InterPro" id="IPR011008">
    <property type="entry name" value="Dimeric_a/b-barrel"/>
</dbReference>
<keyword evidence="3" id="KW-1185">Reference proteome</keyword>
<comment type="caution">
    <text evidence="2">The sequence shown here is derived from an EMBL/GenBank/DDBJ whole genome shotgun (WGS) entry which is preliminary data.</text>
</comment>
<evidence type="ECO:0000259" key="1">
    <source>
        <dbReference type="PROSITE" id="PS51502"/>
    </source>
</evidence>
<dbReference type="PROSITE" id="PS51502">
    <property type="entry name" value="S_R_A_B_BARREL"/>
    <property type="match status" value="1"/>
</dbReference>
<evidence type="ECO:0000313" key="2">
    <source>
        <dbReference type="EMBL" id="MBP2192745.1"/>
    </source>
</evidence>
<dbReference type="SUPFAM" id="SSF54909">
    <property type="entry name" value="Dimeric alpha+beta barrel"/>
    <property type="match status" value="1"/>
</dbReference>
<dbReference type="RefSeq" id="WP_209895821.1">
    <property type="nucleotide sequence ID" value="NZ_JAGGMR010000001.1"/>
</dbReference>
<organism evidence="2 3">
    <name type="scientific">Nocardia goodfellowii</name>
    <dbReference type="NCBI Taxonomy" id="882446"/>
    <lineage>
        <taxon>Bacteria</taxon>
        <taxon>Bacillati</taxon>
        <taxon>Actinomycetota</taxon>
        <taxon>Actinomycetes</taxon>
        <taxon>Mycobacteriales</taxon>
        <taxon>Nocardiaceae</taxon>
        <taxon>Nocardia</taxon>
    </lineage>
</organism>
<name>A0ABS4QM26_9NOCA</name>
<dbReference type="EMBL" id="JAGGMR010000001">
    <property type="protein sequence ID" value="MBP2192745.1"/>
    <property type="molecule type" value="Genomic_DNA"/>
</dbReference>
<protein>
    <recommendedName>
        <fullName evidence="1">Stress-response A/B barrel domain-containing protein</fullName>
    </recommendedName>
</protein>
<dbReference type="InterPro" id="IPR013097">
    <property type="entry name" value="Dabb"/>
</dbReference>
<dbReference type="Pfam" id="PF07876">
    <property type="entry name" value="Dabb"/>
    <property type="match status" value="1"/>
</dbReference>
<accession>A0ABS4QM26</accession>
<sequence>MKFHERGDAQQAAKLLTGLRSTVPEIRSLTLALDELDTPVSYHLFMMTTHNSESELAAYQRHPAHREIAEWLIPRLVSRAVVDYRE</sequence>
<dbReference type="Proteomes" id="UP001519325">
    <property type="component" value="Unassembled WGS sequence"/>
</dbReference>
<feature type="domain" description="Stress-response A/B barrel" evidence="1">
    <location>
        <begin position="1"/>
        <end position="84"/>
    </location>
</feature>
<evidence type="ECO:0000313" key="3">
    <source>
        <dbReference type="Proteomes" id="UP001519325"/>
    </source>
</evidence>
<dbReference type="SMART" id="SM00886">
    <property type="entry name" value="Dabb"/>
    <property type="match status" value="1"/>
</dbReference>
<proteinExistence type="predicted"/>
<reference evidence="2 3" key="1">
    <citation type="submission" date="2021-03" db="EMBL/GenBank/DDBJ databases">
        <title>Sequencing the genomes of 1000 actinobacteria strains.</title>
        <authorList>
            <person name="Klenk H.-P."/>
        </authorList>
    </citation>
    <scope>NUCLEOTIDE SEQUENCE [LARGE SCALE GENOMIC DNA]</scope>
    <source>
        <strain evidence="2 3">DSM 45516</strain>
    </source>
</reference>
<gene>
    <name evidence="2" type="ORF">BJ987_005646</name>
</gene>
<dbReference type="Gene3D" id="3.30.70.100">
    <property type="match status" value="1"/>
</dbReference>